<dbReference type="Gene3D" id="3.30.70.100">
    <property type="match status" value="1"/>
</dbReference>
<sequence>MTVVTTNMVKPITGKSQLAQDRMRRAAKIYEKHGGKVRIVRFLMGAYAGNMALQSAASDFTTSMSVADGVINDSSFADLMQERESEPAAEMIGPFLFRTIYGDIAWDTHPVSQMRAYQMPRKNVPAAVEILGEVDQLTDEVEVAGVAPVVSEDMTLILATYQFTSIADYGVQLDKVGMSDAFQQIVNKASELGTLVSSSVYMTI</sequence>
<accession>A0A381Z872</accession>
<proteinExistence type="predicted"/>
<reference evidence="1" key="1">
    <citation type="submission" date="2018-05" db="EMBL/GenBank/DDBJ databases">
        <authorList>
            <person name="Lanie J.A."/>
            <person name="Ng W.-L."/>
            <person name="Kazmierczak K.M."/>
            <person name="Andrzejewski T.M."/>
            <person name="Davidsen T.M."/>
            <person name="Wayne K.J."/>
            <person name="Tettelin H."/>
            <person name="Glass J.I."/>
            <person name="Rusch D."/>
            <person name="Podicherti R."/>
            <person name="Tsui H.-C.T."/>
            <person name="Winkler M.E."/>
        </authorList>
    </citation>
    <scope>NUCLEOTIDE SEQUENCE</scope>
</reference>
<organism evidence="1">
    <name type="scientific">marine metagenome</name>
    <dbReference type="NCBI Taxonomy" id="408172"/>
    <lineage>
        <taxon>unclassified sequences</taxon>
        <taxon>metagenomes</taxon>
        <taxon>ecological metagenomes</taxon>
    </lineage>
</organism>
<evidence type="ECO:0000313" key="1">
    <source>
        <dbReference type="EMBL" id="SVA85082.1"/>
    </source>
</evidence>
<name>A0A381Z872_9ZZZZ</name>
<dbReference type="AlphaFoldDB" id="A0A381Z872"/>
<protein>
    <submittedName>
        <fullName evidence="1">Uncharacterized protein</fullName>
    </submittedName>
</protein>
<dbReference type="EMBL" id="UINC01020214">
    <property type="protein sequence ID" value="SVA85082.1"/>
    <property type="molecule type" value="Genomic_DNA"/>
</dbReference>
<gene>
    <name evidence="1" type="ORF">METZ01_LOCUS137936</name>
</gene>